<organism evidence="2 3">
    <name type="scientific">Neobacillus ginsengisoli</name>
    <dbReference type="NCBI Taxonomy" id="904295"/>
    <lineage>
        <taxon>Bacteria</taxon>
        <taxon>Bacillati</taxon>
        <taxon>Bacillota</taxon>
        <taxon>Bacilli</taxon>
        <taxon>Bacillales</taxon>
        <taxon>Bacillaceae</taxon>
        <taxon>Neobacillus</taxon>
    </lineage>
</organism>
<accession>A0ABT9Y2Z3</accession>
<evidence type="ECO:0000313" key="3">
    <source>
        <dbReference type="Proteomes" id="UP001224122"/>
    </source>
</evidence>
<evidence type="ECO:0000313" key="2">
    <source>
        <dbReference type="EMBL" id="MDQ0202091.1"/>
    </source>
</evidence>
<name>A0ABT9Y2Z3_9BACI</name>
<dbReference type="EMBL" id="JAUSTW010000016">
    <property type="protein sequence ID" value="MDQ0202091.1"/>
    <property type="molecule type" value="Genomic_DNA"/>
</dbReference>
<dbReference type="InterPro" id="IPR000595">
    <property type="entry name" value="cNMP-bd_dom"/>
</dbReference>
<dbReference type="PROSITE" id="PS50042">
    <property type="entry name" value="CNMP_BINDING_3"/>
    <property type="match status" value="1"/>
</dbReference>
<reference evidence="2 3" key="1">
    <citation type="submission" date="2023-07" db="EMBL/GenBank/DDBJ databases">
        <title>Genomic Encyclopedia of Type Strains, Phase IV (KMG-IV): sequencing the most valuable type-strain genomes for metagenomic binning, comparative biology and taxonomic classification.</title>
        <authorList>
            <person name="Goeker M."/>
        </authorList>
    </citation>
    <scope>NUCLEOTIDE SEQUENCE [LARGE SCALE GENOMIC DNA]</scope>
    <source>
        <strain evidence="2 3">DSM 27594</strain>
    </source>
</reference>
<comment type="caution">
    <text evidence="2">The sequence shown here is derived from an EMBL/GenBank/DDBJ whole genome shotgun (WGS) entry which is preliminary data.</text>
</comment>
<protein>
    <recommendedName>
        <fullName evidence="1">Cyclic nucleotide-binding domain-containing protein</fullName>
    </recommendedName>
</protein>
<keyword evidence="3" id="KW-1185">Reference proteome</keyword>
<evidence type="ECO:0000259" key="1">
    <source>
        <dbReference type="PROSITE" id="PS50042"/>
    </source>
</evidence>
<feature type="domain" description="Cyclic nucleotide-binding" evidence="1">
    <location>
        <begin position="1"/>
        <end position="55"/>
    </location>
</feature>
<gene>
    <name evidence="2" type="ORF">J2S10_005320</name>
</gene>
<proteinExistence type="predicted"/>
<sequence>MLEKLENGSVVLYEGELYRIIYIYSSGYCEIVNQDSKNVELVKLKELQTFNQTIA</sequence>
<dbReference type="Proteomes" id="UP001224122">
    <property type="component" value="Unassembled WGS sequence"/>
</dbReference>